<name>A0A0D9YXI0_9ORYZ</name>
<dbReference type="GO" id="GO:0005886">
    <property type="term" value="C:plasma membrane"/>
    <property type="evidence" value="ECO:0007669"/>
    <property type="project" value="TreeGrafter"/>
</dbReference>
<dbReference type="eggNOG" id="ENOG502S1H3">
    <property type="taxonomic scope" value="Eukaryota"/>
</dbReference>
<keyword evidence="7" id="KW-1185">Reference proteome</keyword>
<dbReference type="Gene3D" id="2.60.40.420">
    <property type="entry name" value="Cupredoxins - blue copper proteins"/>
    <property type="match status" value="1"/>
</dbReference>
<dbReference type="Proteomes" id="UP000026961">
    <property type="component" value="Chromosome 2"/>
</dbReference>
<dbReference type="InterPro" id="IPR008972">
    <property type="entry name" value="Cupredoxin"/>
</dbReference>
<feature type="region of interest" description="Disordered" evidence="3">
    <location>
        <begin position="167"/>
        <end position="200"/>
    </location>
</feature>
<dbReference type="EnsemblPlants" id="OGLUM02G31160.1">
    <property type="protein sequence ID" value="OGLUM02G31160.1"/>
    <property type="gene ID" value="OGLUM02G31160"/>
</dbReference>
<organism evidence="6">
    <name type="scientific">Oryza glumipatula</name>
    <dbReference type="NCBI Taxonomy" id="40148"/>
    <lineage>
        <taxon>Eukaryota</taxon>
        <taxon>Viridiplantae</taxon>
        <taxon>Streptophyta</taxon>
        <taxon>Embryophyta</taxon>
        <taxon>Tracheophyta</taxon>
        <taxon>Spermatophyta</taxon>
        <taxon>Magnoliopsida</taxon>
        <taxon>Liliopsida</taxon>
        <taxon>Poales</taxon>
        <taxon>Poaceae</taxon>
        <taxon>BOP clade</taxon>
        <taxon>Oryzoideae</taxon>
        <taxon>Oryzeae</taxon>
        <taxon>Oryzinae</taxon>
        <taxon>Oryza</taxon>
    </lineage>
</organism>
<feature type="compositionally biased region" description="Low complexity" evidence="3">
    <location>
        <begin position="185"/>
        <end position="194"/>
    </location>
</feature>
<dbReference type="InterPro" id="IPR003245">
    <property type="entry name" value="Phytocyanin_dom"/>
</dbReference>
<reference evidence="6" key="1">
    <citation type="submission" date="2015-04" db="UniProtKB">
        <authorList>
            <consortium name="EnsemblPlants"/>
        </authorList>
    </citation>
    <scope>IDENTIFICATION</scope>
</reference>
<keyword evidence="4" id="KW-0472">Membrane</keyword>
<evidence type="ECO:0000256" key="2">
    <source>
        <dbReference type="ARBA" id="ARBA00023180"/>
    </source>
</evidence>
<keyword evidence="2" id="KW-0325">Glycoprotein</keyword>
<dbReference type="AlphaFoldDB" id="A0A0D9YXI0"/>
<evidence type="ECO:0000256" key="4">
    <source>
        <dbReference type="SAM" id="Phobius"/>
    </source>
</evidence>
<dbReference type="PANTHER" id="PTHR33021:SF31">
    <property type="entry name" value="OS02G0720100 PROTEIN"/>
    <property type="match status" value="1"/>
</dbReference>
<reference evidence="6" key="2">
    <citation type="submission" date="2018-05" db="EMBL/GenBank/DDBJ databases">
        <title>OgluRS3 (Oryza glumaepatula Reference Sequence Version 3).</title>
        <authorList>
            <person name="Zhang J."/>
            <person name="Kudrna D."/>
            <person name="Lee S."/>
            <person name="Talag J."/>
            <person name="Welchert J."/>
            <person name="Wing R.A."/>
        </authorList>
    </citation>
    <scope>NUCLEOTIDE SEQUENCE [LARGE SCALE GENOMIC DNA]</scope>
</reference>
<dbReference type="Gramene" id="OGLUM02G31160.1">
    <property type="protein sequence ID" value="OGLUM02G31160.1"/>
    <property type="gene ID" value="OGLUM02G31160"/>
</dbReference>
<dbReference type="STRING" id="40148.A0A0D9YXI0"/>
<keyword evidence="1" id="KW-1015">Disulfide bond</keyword>
<evidence type="ECO:0000259" key="5">
    <source>
        <dbReference type="PROSITE" id="PS51485"/>
    </source>
</evidence>
<evidence type="ECO:0000256" key="1">
    <source>
        <dbReference type="ARBA" id="ARBA00023157"/>
    </source>
</evidence>
<accession>A0A0D9YXI0</accession>
<evidence type="ECO:0000313" key="6">
    <source>
        <dbReference type="EnsemblPlants" id="OGLUM02G31160.1"/>
    </source>
</evidence>
<proteinExistence type="predicted"/>
<keyword evidence="4" id="KW-1133">Transmembrane helix</keyword>
<dbReference type="Pfam" id="PF02298">
    <property type="entry name" value="Cu_bind_like"/>
    <property type="match status" value="1"/>
</dbReference>
<dbReference type="GO" id="GO:0009055">
    <property type="term" value="F:electron transfer activity"/>
    <property type="evidence" value="ECO:0007669"/>
    <property type="project" value="InterPro"/>
</dbReference>
<dbReference type="SUPFAM" id="SSF49503">
    <property type="entry name" value="Cupredoxins"/>
    <property type="match status" value="1"/>
</dbReference>
<dbReference type="CDD" id="cd04216">
    <property type="entry name" value="Phytocyanin"/>
    <property type="match status" value="1"/>
</dbReference>
<evidence type="ECO:0000313" key="7">
    <source>
        <dbReference type="Proteomes" id="UP000026961"/>
    </source>
</evidence>
<dbReference type="PROSITE" id="PS51485">
    <property type="entry name" value="PHYTOCYANIN"/>
    <property type="match status" value="1"/>
</dbReference>
<keyword evidence="4" id="KW-0812">Transmembrane</keyword>
<dbReference type="HOGENOM" id="CLU_058719_3_3_1"/>
<protein>
    <recommendedName>
        <fullName evidence="5">Phytocyanin domain-containing protein</fullName>
    </recommendedName>
</protein>
<dbReference type="FunFam" id="2.60.40.420:FF:000034">
    <property type="entry name" value="Cupredoxin superfamily protein"/>
    <property type="match status" value="1"/>
</dbReference>
<dbReference type="InterPro" id="IPR039391">
    <property type="entry name" value="Phytocyanin-like"/>
</dbReference>
<feature type="domain" description="Phytocyanin" evidence="5">
    <location>
        <begin position="67"/>
        <end position="167"/>
    </location>
</feature>
<evidence type="ECO:0000256" key="3">
    <source>
        <dbReference type="SAM" id="MobiDB-lite"/>
    </source>
</evidence>
<feature type="transmembrane region" description="Helical" evidence="4">
    <location>
        <begin position="37"/>
        <end position="62"/>
    </location>
</feature>
<dbReference type="PANTHER" id="PTHR33021">
    <property type="entry name" value="BLUE COPPER PROTEIN"/>
    <property type="match status" value="1"/>
</dbReference>
<sequence length="218" mass="22278">MRVTTVCHHPSTIPRVRSSLLRHSVVPRAYDSFDDMAIVSVTTATAAAGVLILVVAAGAAAAAGARRHHVVGGDPGWAVASDVLAWSADRLFTVGDTLWFASAAEDGGVAEVGGEEEFESCDAGSPVRMYTEGLSRVDLGGEGSRYFVSADPDKCGGGLKLRVDVRAPVAGTTPPPGSSRKGDRAAAPAPAPLASSGGRGVATSRTCVMLCCLLFLAI</sequence>